<reference evidence="2 3" key="1">
    <citation type="submission" date="2021-03" db="EMBL/GenBank/DDBJ databases">
        <title>Genomic Encyclopedia of Type Strains, Phase IV (KMG-IV): sequencing the most valuable type-strain genomes for metagenomic binning, comparative biology and taxonomic classification.</title>
        <authorList>
            <person name="Goeker M."/>
        </authorList>
    </citation>
    <scope>NUCLEOTIDE SEQUENCE [LARGE SCALE GENOMIC DNA]</scope>
    <source>
        <strain evidence="2 3">DSM 40526</strain>
    </source>
</reference>
<accession>A0ABS4KYL1</accession>
<sequence length="46" mass="5185">MSPYPPQLLEQFEQFMADLNATTDAHLVERSPVTSGPGGVLRDRRR</sequence>
<evidence type="ECO:0000313" key="2">
    <source>
        <dbReference type="EMBL" id="MBP2035129.1"/>
    </source>
</evidence>
<proteinExistence type="predicted"/>
<organism evidence="2 3">
    <name type="scientific">Streptomyces avidinii</name>
    <dbReference type="NCBI Taxonomy" id="1895"/>
    <lineage>
        <taxon>Bacteria</taxon>
        <taxon>Bacillati</taxon>
        <taxon>Actinomycetota</taxon>
        <taxon>Actinomycetes</taxon>
        <taxon>Kitasatosporales</taxon>
        <taxon>Streptomycetaceae</taxon>
        <taxon>Streptomyces</taxon>
    </lineage>
</organism>
<name>A0ABS4KYL1_STRAV</name>
<gene>
    <name evidence="2" type="ORF">J2Z77_000913</name>
</gene>
<keyword evidence="3" id="KW-1185">Reference proteome</keyword>
<dbReference type="RefSeq" id="WP_229920184.1">
    <property type="nucleotide sequence ID" value="NZ_BMVL01000002.1"/>
</dbReference>
<dbReference type="EMBL" id="JAGGLQ010000001">
    <property type="protein sequence ID" value="MBP2035129.1"/>
    <property type="molecule type" value="Genomic_DNA"/>
</dbReference>
<evidence type="ECO:0000256" key="1">
    <source>
        <dbReference type="SAM" id="MobiDB-lite"/>
    </source>
</evidence>
<feature type="region of interest" description="Disordered" evidence="1">
    <location>
        <begin position="27"/>
        <end position="46"/>
    </location>
</feature>
<evidence type="ECO:0000313" key="3">
    <source>
        <dbReference type="Proteomes" id="UP001519310"/>
    </source>
</evidence>
<dbReference type="Proteomes" id="UP001519310">
    <property type="component" value="Unassembled WGS sequence"/>
</dbReference>
<comment type="caution">
    <text evidence="2">The sequence shown here is derived from an EMBL/GenBank/DDBJ whole genome shotgun (WGS) entry which is preliminary data.</text>
</comment>
<protein>
    <submittedName>
        <fullName evidence="2">Uncharacterized protein</fullName>
    </submittedName>
</protein>